<dbReference type="FunCoup" id="D1C776">
    <property type="interactions" value="99"/>
</dbReference>
<dbReference type="PANTHER" id="PTHR33392">
    <property type="entry name" value="POLYISOPRENYL-TEICHOIC ACID--PEPTIDOGLYCAN TEICHOIC ACID TRANSFERASE TAGU"/>
    <property type="match status" value="1"/>
</dbReference>
<organism evidence="4 5">
    <name type="scientific">Sphaerobacter thermophilus (strain ATCC 49802 / DSM 20745 / KCCM 41009 / NCIMB 13125 / S 6022)</name>
    <dbReference type="NCBI Taxonomy" id="479434"/>
    <lineage>
        <taxon>Bacteria</taxon>
        <taxon>Pseudomonadati</taxon>
        <taxon>Thermomicrobiota</taxon>
        <taxon>Thermomicrobia</taxon>
        <taxon>Sphaerobacterales</taxon>
        <taxon>Sphaerobacterineae</taxon>
        <taxon>Sphaerobacteraceae</taxon>
        <taxon>Sphaerobacter</taxon>
    </lineage>
</organism>
<dbReference type="InParanoid" id="D1C776"/>
<evidence type="ECO:0000256" key="2">
    <source>
        <dbReference type="SAM" id="MobiDB-lite"/>
    </source>
</evidence>
<name>D1C776_SPHTD</name>
<sequence>MPQGRRATSRLHHPRGHRTRARGGRRERAVRLRVPVRRLWRGPRRARLANRRVRAARKPWWLRPRYVVSAAAVALLALGAAWLLPPLLAARTAYEEVFVPDSPRPVVTVNPRGTPEVVVLPTETPPPLPDWDRQERINVLLIGADTNSARLEAGEPALSDTLIIVTIAPVTRTVGLLSIPRDLLVTIPGVGLDKINAAFSIGSLSELTGPGLARATVEYNFGITIHYFAQVDFEGFQRIIDTLGGVTIDVPAPIKDDAHPGEGFNYTRIYFHTGPQHMDGKTALRYARTRHDDNDFARANRQQQILLALREQAVTRNLIANARELLVALSDTVRTDIPPLDLLKLAKLGTEIQPQDIHSYSILRATYVEWNPPGPYLLIPDWEAVHEIVRQMIPPEPAVAPDPAAPVRPPAVIKPV</sequence>
<evidence type="ECO:0000259" key="3">
    <source>
        <dbReference type="Pfam" id="PF03816"/>
    </source>
</evidence>
<protein>
    <submittedName>
        <fullName evidence="4">Cell envelope-related transcriptional attenuator</fullName>
    </submittedName>
</protein>
<dbReference type="RefSeq" id="WP_012872763.1">
    <property type="nucleotide sequence ID" value="NC_013523.1"/>
</dbReference>
<dbReference type="InterPro" id="IPR050922">
    <property type="entry name" value="LytR/CpsA/Psr_CW_biosynth"/>
</dbReference>
<dbReference type="KEGG" id="sti:Sthe_2301"/>
<dbReference type="AlphaFoldDB" id="D1C776"/>
<dbReference type="Gene3D" id="3.40.630.190">
    <property type="entry name" value="LCP protein"/>
    <property type="match status" value="1"/>
</dbReference>
<keyword evidence="5" id="KW-1185">Reference proteome</keyword>
<evidence type="ECO:0000313" key="5">
    <source>
        <dbReference type="Proteomes" id="UP000002027"/>
    </source>
</evidence>
<dbReference type="EMBL" id="CP001823">
    <property type="protein sequence ID" value="ACZ39722.1"/>
    <property type="molecule type" value="Genomic_DNA"/>
</dbReference>
<reference evidence="5" key="1">
    <citation type="submission" date="2009-11" db="EMBL/GenBank/DDBJ databases">
        <title>The complete chromosome 1 of Sphaerobacter thermophilus DSM 20745.</title>
        <authorList>
            <person name="Lucas S."/>
            <person name="Copeland A."/>
            <person name="Lapidus A."/>
            <person name="Glavina del Rio T."/>
            <person name="Dalin E."/>
            <person name="Tice H."/>
            <person name="Bruce D."/>
            <person name="Goodwin L."/>
            <person name="Pitluck S."/>
            <person name="Kyrpides N."/>
            <person name="Mavromatis K."/>
            <person name="Ivanova N."/>
            <person name="Mikhailova N."/>
            <person name="LaButti K.M."/>
            <person name="Clum A."/>
            <person name="Sun H.I."/>
            <person name="Brettin T."/>
            <person name="Detter J.C."/>
            <person name="Han C."/>
            <person name="Larimer F."/>
            <person name="Land M."/>
            <person name="Hauser L."/>
            <person name="Markowitz V."/>
            <person name="Cheng J.F."/>
            <person name="Hugenholtz P."/>
            <person name="Woyke T."/>
            <person name="Wu D."/>
            <person name="Steenblock K."/>
            <person name="Schneider S."/>
            <person name="Pukall R."/>
            <person name="Goeker M."/>
            <person name="Klenk H.P."/>
            <person name="Eisen J.A."/>
        </authorList>
    </citation>
    <scope>NUCLEOTIDE SEQUENCE [LARGE SCALE GENOMIC DNA]</scope>
    <source>
        <strain evidence="5">ATCC 49802 / DSM 20745 / S 6022</strain>
    </source>
</reference>
<feature type="region of interest" description="Disordered" evidence="2">
    <location>
        <begin position="1"/>
        <end position="27"/>
    </location>
</feature>
<dbReference type="InterPro" id="IPR004474">
    <property type="entry name" value="LytR_CpsA_psr"/>
</dbReference>
<dbReference type="Proteomes" id="UP000002027">
    <property type="component" value="Chromosome 1"/>
</dbReference>
<proteinExistence type="inferred from homology"/>
<dbReference type="Pfam" id="PF03816">
    <property type="entry name" value="LytR_cpsA_psr"/>
    <property type="match status" value="1"/>
</dbReference>
<dbReference type="STRING" id="479434.Sthe_2301"/>
<dbReference type="HOGENOM" id="CLU_016455_12_0_0"/>
<feature type="compositionally biased region" description="Basic residues" evidence="2">
    <location>
        <begin position="7"/>
        <end position="23"/>
    </location>
</feature>
<dbReference type="NCBIfam" id="TIGR00350">
    <property type="entry name" value="lytR_cpsA_psr"/>
    <property type="match status" value="1"/>
</dbReference>
<evidence type="ECO:0000313" key="4">
    <source>
        <dbReference type="EMBL" id="ACZ39722.1"/>
    </source>
</evidence>
<accession>D1C776</accession>
<dbReference type="eggNOG" id="COG1316">
    <property type="taxonomic scope" value="Bacteria"/>
</dbReference>
<comment type="similarity">
    <text evidence="1">Belongs to the LytR/CpsA/Psr (LCP) family.</text>
</comment>
<evidence type="ECO:0000256" key="1">
    <source>
        <dbReference type="ARBA" id="ARBA00006068"/>
    </source>
</evidence>
<dbReference type="PANTHER" id="PTHR33392:SF6">
    <property type="entry name" value="POLYISOPRENYL-TEICHOIC ACID--PEPTIDOGLYCAN TEICHOIC ACID TRANSFERASE TAGU"/>
    <property type="match status" value="1"/>
</dbReference>
<gene>
    <name evidence="4" type="ordered locus">Sthe_2301</name>
</gene>
<reference evidence="4 5" key="2">
    <citation type="journal article" date="2010" name="Stand. Genomic Sci.">
        <title>Complete genome sequence of Desulfohalobium retbaense type strain (HR(100)).</title>
        <authorList>
            <person name="Spring S."/>
            <person name="Nolan M."/>
            <person name="Lapidus A."/>
            <person name="Glavina Del Rio T."/>
            <person name="Copeland A."/>
            <person name="Tice H."/>
            <person name="Cheng J.F."/>
            <person name="Lucas S."/>
            <person name="Land M."/>
            <person name="Chen F."/>
            <person name="Bruce D."/>
            <person name="Goodwin L."/>
            <person name="Pitluck S."/>
            <person name="Ivanova N."/>
            <person name="Mavromatis K."/>
            <person name="Mikhailova N."/>
            <person name="Pati A."/>
            <person name="Chen A."/>
            <person name="Palaniappan K."/>
            <person name="Hauser L."/>
            <person name="Chang Y.J."/>
            <person name="Jeffries C.D."/>
            <person name="Munk C."/>
            <person name="Kiss H."/>
            <person name="Chain P."/>
            <person name="Han C."/>
            <person name="Brettin T."/>
            <person name="Detter J.C."/>
            <person name="Schuler E."/>
            <person name="Goker M."/>
            <person name="Rohde M."/>
            <person name="Bristow J."/>
            <person name="Eisen J.A."/>
            <person name="Markowitz V."/>
            <person name="Hugenholtz P."/>
            <person name="Kyrpides N.C."/>
            <person name="Klenk H.P."/>
        </authorList>
    </citation>
    <scope>NUCLEOTIDE SEQUENCE [LARGE SCALE GENOMIC DNA]</scope>
    <source>
        <strain evidence="5">ATCC 49802 / DSM 20745 / S 6022</strain>
    </source>
</reference>
<feature type="domain" description="Cell envelope-related transcriptional attenuator" evidence="3">
    <location>
        <begin position="159"/>
        <end position="313"/>
    </location>
</feature>
<dbReference type="OrthoDB" id="305468at2"/>